<evidence type="ECO:0000313" key="2">
    <source>
        <dbReference type="EMBL" id="OQO06071.1"/>
    </source>
</evidence>
<name>A0A1V8T490_9PEZI</name>
<dbReference type="InParanoid" id="A0A1V8T490"/>
<dbReference type="PANTHER" id="PTHR12197:SF251">
    <property type="entry name" value="EG:BACR7C10.4 PROTEIN"/>
    <property type="match status" value="1"/>
</dbReference>
<accession>A0A1V8T490</accession>
<feature type="domain" description="SET" evidence="1">
    <location>
        <begin position="14"/>
        <end position="69"/>
    </location>
</feature>
<dbReference type="EMBL" id="NAJO01000017">
    <property type="protein sequence ID" value="OQO06071.1"/>
    <property type="molecule type" value="Genomic_DNA"/>
</dbReference>
<keyword evidence="3" id="KW-1185">Reference proteome</keyword>
<dbReference type="PANTHER" id="PTHR12197">
    <property type="entry name" value="HISTONE-LYSINE N-METHYLTRANSFERASE SMYD"/>
    <property type="match status" value="1"/>
</dbReference>
<dbReference type="AlphaFoldDB" id="A0A1V8T490"/>
<dbReference type="CDD" id="cd20071">
    <property type="entry name" value="SET_SMYD"/>
    <property type="match status" value="1"/>
</dbReference>
<dbReference type="InterPro" id="IPR050869">
    <property type="entry name" value="H3K4_H4K5_MeTrfase"/>
</dbReference>
<dbReference type="Gene3D" id="2.170.270.10">
    <property type="entry name" value="SET domain"/>
    <property type="match status" value="1"/>
</dbReference>
<protein>
    <recommendedName>
        <fullName evidence="1">SET domain-containing protein</fullName>
    </recommendedName>
</protein>
<dbReference type="OrthoDB" id="265717at2759"/>
<organism evidence="2 3">
    <name type="scientific">Cryoendolithus antarcticus</name>
    <dbReference type="NCBI Taxonomy" id="1507870"/>
    <lineage>
        <taxon>Eukaryota</taxon>
        <taxon>Fungi</taxon>
        <taxon>Dikarya</taxon>
        <taxon>Ascomycota</taxon>
        <taxon>Pezizomycotina</taxon>
        <taxon>Dothideomycetes</taxon>
        <taxon>Dothideomycetidae</taxon>
        <taxon>Cladosporiales</taxon>
        <taxon>Cladosporiaceae</taxon>
        <taxon>Cryoendolithus</taxon>
    </lineage>
</organism>
<proteinExistence type="predicted"/>
<dbReference type="GO" id="GO:0005634">
    <property type="term" value="C:nucleus"/>
    <property type="evidence" value="ECO:0007669"/>
    <property type="project" value="TreeGrafter"/>
</dbReference>
<dbReference type="InterPro" id="IPR001214">
    <property type="entry name" value="SET_dom"/>
</dbReference>
<evidence type="ECO:0000259" key="1">
    <source>
        <dbReference type="Pfam" id="PF00856"/>
    </source>
</evidence>
<evidence type="ECO:0000313" key="3">
    <source>
        <dbReference type="Proteomes" id="UP000192596"/>
    </source>
</evidence>
<dbReference type="Proteomes" id="UP000192596">
    <property type="component" value="Unassembled WGS sequence"/>
</dbReference>
<comment type="caution">
    <text evidence="2">The sequence shown here is derived from an EMBL/GenBank/DDBJ whole genome shotgun (WGS) entry which is preliminary data.</text>
</comment>
<gene>
    <name evidence="2" type="ORF">B0A48_08659</name>
</gene>
<sequence>MPLFSQFKSNEHTVSKTETWRHSGAAYDLVSMFSHSCRPQVSVYCDDSGTRRAYAHRDIAAGEEIADNYHEQCPSLSFERRKKYLKDYDCLCELCTPSPAGREISDTRRLMNRVLRNGLEDNPTVRATEYPITVERLRIRDDVFEELSALPDREYNAWYTVHQFMLAILLDAEGLHIPLTIVSYARAAANLVYMADNLGLKMLPPRLYENVKMWTQKSEAIAQKTGYLVVYGHETRMHKQWMSLREVLLAVVEKGEIPRLRRTVGVAGF</sequence>
<dbReference type="Pfam" id="PF00856">
    <property type="entry name" value="SET"/>
    <property type="match status" value="1"/>
</dbReference>
<reference evidence="3" key="1">
    <citation type="submission" date="2017-03" db="EMBL/GenBank/DDBJ databases">
        <title>Genomes of endolithic fungi from Antarctica.</title>
        <authorList>
            <person name="Coleine C."/>
            <person name="Masonjones S."/>
            <person name="Stajich J.E."/>
        </authorList>
    </citation>
    <scope>NUCLEOTIDE SEQUENCE [LARGE SCALE GENOMIC DNA]</scope>
    <source>
        <strain evidence="3">CCFEE 5527</strain>
    </source>
</reference>
<dbReference type="InterPro" id="IPR046341">
    <property type="entry name" value="SET_dom_sf"/>
</dbReference>
<dbReference type="SUPFAM" id="SSF82199">
    <property type="entry name" value="SET domain"/>
    <property type="match status" value="1"/>
</dbReference>